<gene>
    <name evidence="8" type="ORF">BCF44_13172</name>
</gene>
<evidence type="ECO:0000313" key="9">
    <source>
        <dbReference type="Proteomes" id="UP000256269"/>
    </source>
</evidence>
<dbReference type="Gene3D" id="3.40.50.300">
    <property type="entry name" value="P-loop containing nucleotide triphosphate hydrolases"/>
    <property type="match status" value="2"/>
</dbReference>
<evidence type="ECO:0000259" key="7">
    <source>
        <dbReference type="PROSITE" id="PS50893"/>
    </source>
</evidence>
<sequence length="399" mass="42328">MTLEPGDRQSWADARRGLTVGRIVALLADTGVSRPVLLATVASLARSTAAGTAVVARDLGLVEWMTIAENIALGNGFPRRRGIIDWPAVRERADRALSVVGLPADAEDRVFDLAPTQRMLVAMARALARHPDTLVLEEPTIHLPPRGVRRLFDLLDELRSTGVDIFLVSRRVDEVCQLADEVLVFRDGRVVRAGPLARFTPVELVRAVTAETTPRLEVGAVGHSVRLELDQLRVGVAGPVCLTVRAGEVVGLLGVDGPGPELIGRAVAGLASAHGGRMRLCGKDFQPGNLAGAVDRGVGFVTTGDLAMVDGDKGVVISRLLEIGRHVIVLEQSTHGPQFRGVLRQLVTRGAGVLLVSTDLAQAATVCHRALVFRHGQVRDELVGSEVTSPALLGSACGL</sequence>
<dbReference type="PANTHER" id="PTHR43790">
    <property type="entry name" value="CARBOHYDRATE TRANSPORT ATP-BINDING PROTEIN MG119-RELATED"/>
    <property type="match status" value="1"/>
</dbReference>
<dbReference type="GO" id="GO:0016887">
    <property type="term" value="F:ATP hydrolysis activity"/>
    <property type="evidence" value="ECO:0007669"/>
    <property type="project" value="InterPro"/>
</dbReference>
<keyword evidence="3" id="KW-0547">Nucleotide-binding</keyword>
<reference evidence="8 9" key="1">
    <citation type="submission" date="2018-08" db="EMBL/GenBank/DDBJ databases">
        <title>Genomic Encyclopedia of Archaeal and Bacterial Type Strains, Phase II (KMG-II): from individual species to whole genera.</title>
        <authorList>
            <person name="Goeker M."/>
        </authorList>
    </citation>
    <scope>NUCLEOTIDE SEQUENCE [LARGE SCALE GENOMIC DNA]</scope>
    <source>
        <strain evidence="8 9">DSM 45791</strain>
    </source>
</reference>
<proteinExistence type="predicted"/>
<dbReference type="Proteomes" id="UP000256269">
    <property type="component" value="Unassembled WGS sequence"/>
</dbReference>
<organism evidence="8 9">
    <name type="scientific">Kutzneria buriramensis</name>
    <dbReference type="NCBI Taxonomy" id="1045776"/>
    <lineage>
        <taxon>Bacteria</taxon>
        <taxon>Bacillati</taxon>
        <taxon>Actinomycetota</taxon>
        <taxon>Actinomycetes</taxon>
        <taxon>Pseudonocardiales</taxon>
        <taxon>Pseudonocardiaceae</taxon>
        <taxon>Kutzneria</taxon>
    </lineage>
</organism>
<comment type="caution">
    <text evidence="8">The sequence shown here is derived from an EMBL/GenBank/DDBJ whole genome shotgun (WGS) entry which is preliminary data.</text>
</comment>
<dbReference type="AlphaFoldDB" id="A0A3E0GVQ3"/>
<evidence type="ECO:0000256" key="3">
    <source>
        <dbReference type="ARBA" id="ARBA00022741"/>
    </source>
</evidence>
<accession>A0A3E0GVQ3</accession>
<evidence type="ECO:0000256" key="5">
    <source>
        <dbReference type="ARBA" id="ARBA00022967"/>
    </source>
</evidence>
<dbReference type="InterPro" id="IPR027417">
    <property type="entry name" value="P-loop_NTPase"/>
</dbReference>
<keyword evidence="4 8" id="KW-0067">ATP-binding</keyword>
<keyword evidence="9" id="KW-1185">Reference proteome</keyword>
<dbReference type="GO" id="GO:0005524">
    <property type="term" value="F:ATP binding"/>
    <property type="evidence" value="ECO:0007669"/>
    <property type="project" value="UniProtKB-KW"/>
</dbReference>
<dbReference type="PROSITE" id="PS50893">
    <property type="entry name" value="ABC_TRANSPORTER_2"/>
    <property type="match status" value="1"/>
</dbReference>
<dbReference type="PANTHER" id="PTHR43790:SF3">
    <property type="entry name" value="D-ALLOSE IMPORT ATP-BINDING PROTEIN ALSA-RELATED"/>
    <property type="match status" value="1"/>
</dbReference>
<protein>
    <submittedName>
        <fullName evidence="8">Ribose transport system ATP-binding protein</fullName>
    </submittedName>
</protein>
<dbReference type="InterPro" id="IPR050107">
    <property type="entry name" value="ABC_carbohydrate_import_ATPase"/>
</dbReference>
<evidence type="ECO:0000256" key="1">
    <source>
        <dbReference type="ARBA" id="ARBA00022448"/>
    </source>
</evidence>
<feature type="domain" description="ABC transporter" evidence="7">
    <location>
        <begin position="1"/>
        <end position="212"/>
    </location>
</feature>
<keyword evidence="1" id="KW-0813">Transport</keyword>
<dbReference type="EMBL" id="QUNO01000031">
    <property type="protein sequence ID" value="REH27017.1"/>
    <property type="molecule type" value="Genomic_DNA"/>
</dbReference>
<keyword evidence="6" id="KW-0472">Membrane</keyword>
<evidence type="ECO:0000313" key="8">
    <source>
        <dbReference type="EMBL" id="REH27017.1"/>
    </source>
</evidence>
<dbReference type="Pfam" id="PF00005">
    <property type="entry name" value="ABC_tran"/>
    <property type="match status" value="1"/>
</dbReference>
<keyword evidence="2" id="KW-1003">Cell membrane</keyword>
<dbReference type="InterPro" id="IPR003439">
    <property type="entry name" value="ABC_transporter-like_ATP-bd"/>
</dbReference>
<evidence type="ECO:0000256" key="2">
    <source>
        <dbReference type="ARBA" id="ARBA00022475"/>
    </source>
</evidence>
<name>A0A3E0GVQ3_9PSEU</name>
<keyword evidence="5" id="KW-1278">Translocase</keyword>
<dbReference type="SUPFAM" id="SSF52540">
    <property type="entry name" value="P-loop containing nucleoside triphosphate hydrolases"/>
    <property type="match status" value="2"/>
</dbReference>
<evidence type="ECO:0000256" key="6">
    <source>
        <dbReference type="ARBA" id="ARBA00023136"/>
    </source>
</evidence>
<evidence type="ECO:0000256" key="4">
    <source>
        <dbReference type="ARBA" id="ARBA00022840"/>
    </source>
</evidence>